<dbReference type="EMBL" id="BMAW01080497">
    <property type="protein sequence ID" value="GFU19913.1"/>
    <property type="molecule type" value="Genomic_DNA"/>
</dbReference>
<name>A0A8X6UJ25_NEPPI</name>
<evidence type="ECO:0000313" key="3">
    <source>
        <dbReference type="Proteomes" id="UP000887013"/>
    </source>
</evidence>
<accession>A0A8X6UJ25</accession>
<protein>
    <submittedName>
        <fullName evidence="2">Uncharacterized protein</fullName>
    </submittedName>
</protein>
<proteinExistence type="predicted"/>
<comment type="caution">
    <text evidence="2">The sequence shown here is derived from an EMBL/GenBank/DDBJ whole genome shotgun (WGS) entry which is preliminary data.</text>
</comment>
<feature type="region of interest" description="Disordered" evidence="1">
    <location>
        <begin position="30"/>
        <end position="61"/>
    </location>
</feature>
<dbReference type="AlphaFoldDB" id="A0A8X6UJ25"/>
<reference evidence="2" key="1">
    <citation type="submission" date="2020-08" db="EMBL/GenBank/DDBJ databases">
        <title>Multicomponent nature underlies the extraordinary mechanical properties of spider dragline silk.</title>
        <authorList>
            <person name="Kono N."/>
            <person name="Nakamura H."/>
            <person name="Mori M."/>
            <person name="Yoshida Y."/>
            <person name="Ohtoshi R."/>
            <person name="Malay A.D."/>
            <person name="Moran D.A.P."/>
            <person name="Tomita M."/>
            <person name="Numata K."/>
            <person name="Arakawa K."/>
        </authorList>
    </citation>
    <scope>NUCLEOTIDE SEQUENCE</scope>
</reference>
<sequence length="98" mass="10624">LTRLATGPAGYYRVGLSYLSAGCLLQTSFSVPPSETSHPPPEGPSEALQGQGQERTEGQTTLLRPYCPAIQDCADSHRWERTFGLRCPSTFLSAGECY</sequence>
<gene>
    <name evidence="2" type="ORF">NPIL_252791</name>
</gene>
<evidence type="ECO:0000256" key="1">
    <source>
        <dbReference type="SAM" id="MobiDB-lite"/>
    </source>
</evidence>
<dbReference type="Proteomes" id="UP000887013">
    <property type="component" value="Unassembled WGS sequence"/>
</dbReference>
<keyword evidence="3" id="KW-1185">Reference proteome</keyword>
<feature type="non-terminal residue" evidence="2">
    <location>
        <position position="1"/>
    </location>
</feature>
<evidence type="ECO:0000313" key="2">
    <source>
        <dbReference type="EMBL" id="GFU19913.1"/>
    </source>
</evidence>
<organism evidence="2 3">
    <name type="scientific">Nephila pilipes</name>
    <name type="common">Giant wood spider</name>
    <name type="synonym">Nephila maculata</name>
    <dbReference type="NCBI Taxonomy" id="299642"/>
    <lineage>
        <taxon>Eukaryota</taxon>
        <taxon>Metazoa</taxon>
        <taxon>Ecdysozoa</taxon>
        <taxon>Arthropoda</taxon>
        <taxon>Chelicerata</taxon>
        <taxon>Arachnida</taxon>
        <taxon>Araneae</taxon>
        <taxon>Araneomorphae</taxon>
        <taxon>Entelegynae</taxon>
        <taxon>Araneoidea</taxon>
        <taxon>Nephilidae</taxon>
        <taxon>Nephila</taxon>
    </lineage>
</organism>
<feature type="compositionally biased region" description="Low complexity" evidence="1">
    <location>
        <begin position="49"/>
        <end position="61"/>
    </location>
</feature>